<dbReference type="SUPFAM" id="SSF82171">
    <property type="entry name" value="DPP6 N-terminal domain-like"/>
    <property type="match status" value="1"/>
</dbReference>
<evidence type="ECO:0000313" key="2">
    <source>
        <dbReference type="Proteomes" id="UP000177187"/>
    </source>
</evidence>
<dbReference type="STRING" id="1817816.A2Y64_00905"/>
<accession>A0A1F5F4K8</accession>
<comment type="caution">
    <text evidence="1">The sequence shown here is derived from an EMBL/GenBank/DDBJ whole genome shotgun (WGS) entry which is preliminary data.</text>
</comment>
<reference evidence="1 2" key="1">
    <citation type="journal article" date="2016" name="Nat. Commun.">
        <title>Thousands of microbial genomes shed light on interconnected biogeochemical processes in an aquifer system.</title>
        <authorList>
            <person name="Anantharaman K."/>
            <person name="Brown C.T."/>
            <person name="Hug L.A."/>
            <person name="Sharon I."/>
            <person name="Castelle C.J."/>
            <person name="Probst A.J."/>
            <person name="Thomas B.C."/>
            <person name="Singh A."/>
            <person name="Wilkins M.J."/>
            <person name="Karaoz U."/>
            <person name="Brodie E.L."/>
            <person name="Williams K.H."/>
            <person name="Hubbard S.S."/>
            <person name="Banfield J.F."/>
        </authorList>
    </citation>
    <scope>NUCLEOTIDE SEQUENCE [LARGE SCALE GENOMIC DNA]</scope>
</reference>
<evidence type="ECO:0000313" key="1">
    <source>
        <dbReference type="EMBL" id="OGD74562.1"/>
    </source>
</evidence>
<organism evidence="1 2">
    <name type="scientific">Candidatus Coatesbacteria bacterium RBG_13_66_14</name>
    <dbReference type="NCBI Taxonomy" id="1817816"/>
    <lineage>
        <taxon>Bacteria</taxon>
        <taxon>Candidatus Coatesiibacteriota</taxon>
    </lineage>
</organism>
<dbReference type="EMBL" id="MFAF01000100">
    <property type="protein sequence ID" value="OGD74562.1"/>
    <property type="molecule type" value="Genomic_DNA"/>
</dbReference>
<proteinExistence type="predicted"/>
<dbReference type="Proteomes" id="UP000177187">
    <property type="component" value="Unassembled WGS sequence"/>
</dbReference>
<name>A0A1F5F4K8_9BACT</name>
<dbReference type="AlphaFoldDB" id="A0A1F5F4K8"/>
<gene>
    <name evidence="1" type="ORF">A2Y64_00905</name>
</gene>
<sequence>MLIRKLVFIAVLTVTLASAGLDRPRYVWSELYEPGIEIAGEGYSLRWTPWTETAVLERHGRTFELAMDDNGSLLGCMDGYLYFGQRDGSELLIRRMHTDDADMGFFVDMYELNIPSYYADFALSPEGDRLVVAAGGDEHRVEVTVYGLGRECEVLQERTFPVETDQIRVSVHLLEWSDDGESLYLNFHPHSPASDEFLDLQPLLRWNLTTDRVTEVLGEVGWVLPVAGRDGRTVILAEEIVDAPASWTMPWGCHAGFPPWGLARWWELDPAKGELTPLISADPPGAGPLFDGDPETAWRGDAVTVDLGRPLPLDGFLVVGGYAESGETTPDDTVTWDTWFELAPHESPYELRGSTERIPVNGVVETVELMCFPNNPDREERAVTAELVPLFAFWPVP</sequence>
<protein>
    <submittedName>
        <fullName evidence="1">Uncharacterized protein</fullName>
    </submittedName>
</protein>